<proteinExistence type="predicted"/>
<dbReference type="AlphaFoldDB" id="A0A6C0IU31"/>
<feature type="compositionally biased region" description="Acidic residues" evidence="1">
    <location>
        <begin position="218"/>
        <end position="257"/>
    </location>
</feature>
<name>A0A6C0IU31_9ZZZZ</name>
<feature type="compositionally biased region" description="Basic and acidic residues" evidence="1">
    <location>
        <begin position="258"/>
        <end position="271"/>
    </location>
</feature>
<evidence type="ECO:0000256" key="1">
    <source>
        <dbReference type="SAM" id="MobiDB-lite"/>
    </source>
</evidence>
<organism evidence="2">
    <name type="scientific">viral metagenome</name>
    <dbReference type="NCBI Taxonomy" id="1070528"/>
    <lineage>
        <taxon>unclassified sequences</taxon>
        <taxon>metagenomes</taxon>
        <taxon>organismal metagenomes</taxon>
    </lineage>
</organism>
<dbReference type="EMBL" id="MN740248">
    <property type="protein sequence ID" value="QHT95916.1"/>
    <property type="molecule type" value="Genomic_DNA"/>
</dbReference>
<reference evidence="2" key="1">
    <citation type="journal article" date="2020" name="Nature">
        <title>Giant virus diversity and host interactions through global metagenomics.</title>
        <authorList>
            <person name="Schulz F."/>
            <person name="Roux S."/>
            <person name="Paez-Espino D."/>
            <person name="Jungbluth S."/>
            <person name="Walsh D.A."/>
            <person name="Denef V.J."/>
            <person name="McMahon K.D."/>
            <person name="Konstantinidis K.T."/>
            <person name="Eloe-Fadrosh E.A."/>
            <person name="Kyrpides N.C."/>
            <person name="Woyke T."/>
        </authorList>
    </citation>
    <scope>NUCLEOTIDE SEQUENCE</scope>
    <source>
        <strain evidence="2">GVMAG-M-3300024301-20</strain>
    </source>
</reference>
<feature type="region of interest" description="Disordered" evidence="1">
    <location>
        <begin position="212"/>
        <end position="279"/>
    </location>
</feature>
<evidence type="ECO:0000313" key="2">
    <source>
        <dbReference type="EMBL" id="QHT95916.1"/>
    </source>
</evidence>
<accession>A0A6C0IU31</accession>
<sequence>MSSLNSIEKLIQMATIEQMYAILNKMKNDTNASIINEHSNENNIKNSSSQIQELNNDNSHQYSEQLNFLSSKLQKVESKLDCILTQMSLLNKIEPIYGLVNQMVETQNTIHATNHVLLLGQTKMTDYLQNYQVKKPIDIPVLDLTNCDIKIKEEHNISLVISDPEKTTRTGETDIVVNLVSDEETEEQELIDEVLEEEESMDDNQYLVTSEKDVEEAKDADEEEQEQEQEEQPEQLVSEEEVETEEEEQIEEEEQVNVEEKKVEETKIKKEDEEEVEEEVFEIEIDDVTYYATDENNGILYEATEDGDVGKKVGIIKDGEPIFDE</sequence>
<protein>
    <submittedName>
        <fullName evidence="2">Uncharacterized protein</fullName>
    </submittedName>
</protein>